<protein>
    <recommendedName>
        <fullName evidence="5">Solute-binding protein family 5 domain-containing protein</fullName>
    </recommendedName>
</protein>
<evidence type="ECO:0000256" key="3">
    <source>
        <dbReference type="ARBA" id="ARBA00022448"/>
    </source>
</evidence>
<evidence type="ECO:0000259" key="5">
    <source>
        <dbReference type="Pfam" id="PF00496"/>
    </source>
</evidence>
<proteinExistence type="inferred from homology"/>
<gene>
    <name evidence="6" type="ORF">LCGC14_2949960</name>
</gene>
<evidence type="ECO:0000256" key="2">
    <source>
        <dbReference type="ARBA" id="ARBA00005695"/>
    </source>
</evidence>
<dbReference type="Pfam" id="PF00496">
    <property type="entry name" value="SBP_bac_5"/>
    <property type="match status" value="1"/>
</dbReference>
<accession>A0A0F8XG66</accession>
<reference evidence="6" key="1">
    <citation type="journal article" date="2015" name="Nature">
        <title>Complex archaea that bridge the gap between prokaryotes and eukaryotes.</title>
        <authorList>
            <person name="Spang A."/>
            <person name="Saw J.H."/>
            <person name="Jorgensen S.L."/>
            <person name="Zaremba-Niedzwiedzka K."/>
            <person name="Martijn J."/>
            <person name="Lind A.E."/>
            <person name="van Eijk R."/>
            <person name="Schleper C."/>
            <person name="Guy L."/>
            <person name="Ettema T.J."/>
        </authorList>
    </citation>
    <scope>NUCLEOTIDE SEQUENCE</scope>
</reference>
<dbReference type="PANTHER" id="PTHR30290">
    <property type="entry name" value="PERIPLASMIC BINDING COMPONENT OF ABC TRANSPORTER"/>
    <property type="match status" value="1"/>
</dbReference>
<organism evidence="6">
    <name type="scientific">marine sediment metagenome</name>
    <dbReference type="NCBI Taxonomy" id="412755"/>
    <lineage>
        <taxon>unclassified sequences</taxon>
        <taxon>metagenomes</taxon>
        <taxon>ecological metagenomes</taxon>
    </lineage>
</organism>
<name>A0A0F8XG66_9ZZZZ</name>
<keyword evidence="4" id="KW-0732">Signal</keyword>
<dbReference type="EMBL" id="LAZR01059409">
    <property type="protein sequence ID" value="KKK67848.1"/>
    <property type="molecule type" value="Genomic_DNA"/>
</dbReference>
<dbReference type="Gene3D" id="3.90.76.10">
    <property type="entry name" value="Dipeptide-binding Protein, Domain 1"/>
    <property type="match status" value="1"/>
</dbReference>
<feature type="domain" description="Solute-binding protein family 5" evidence="5">
    <location>
        <begin position="77"/>
        <end position="265"/>
    </location>
</feature>
<dbReference type="GO" id="GO:1904680">
    <property type="term" value="F:peptide transmembrane transporter activity"/>
    <property type="evidence" value="ECO:0007669"/>
    <property type="project" value="TreeGrafter"/>
</dbReference>
<dbReference type="Gene3D" id="3.40.190.10">
    <property type="entry name" value="Periplasmic binding protein-like II"/>
    <property type="match status" value="1"/>
</dbReference>
<dbReference type="InterPro" id="IPR000914">
    <property type="entry name" value="SBP_5_dom"/>
</dbReference>
<feature type="non-terminal residue" evidence="6">
    <location>
        <position position="271"/>
    </location>
</feature>
<evidence type="ECO:0000313" key="6">
    <source>
        <dbReference type="EMBL" id="KKK67848.1"/>
    </source>
</evidence>
<evidence type="ECO:0000256" key="4">
    <source>
        <dbReference type="ARBA" id="ARBA00022729"/>
    </source>
</evidence>
<dbReference type="GO" id="GO:0030313">
    <property type="term" value="C:cell envelope"/>
    <property type="evidence" value="ECO:0007669"/>
    <property type="project" value="UniProtKB-SubCell"/>
</dbReference>
<comment type="caution">
    <text evidence="6">The sequence shown here is derived from an EMBL/GenBank/DDBJ whole genome shotgun (WGS) entry which is preliminary data.</text>
</comment>
<dbReference type="AlphaFoldDB" id="A0A0F8XG66"/>
<comment type="similarity">
    <text evidence="2">Belongs to the bacterial solute-binding protein 5 family.</text>
</comment>
<comment type="subcellular location">
    <subcellularLocation>
        <location evidence="1">Cell envelope</location>
    </subcellularLocation>
</comment>
<dbReference type="GO" id="GO:0015833">
    <property type="term" value="P:peptide transport"/>
    <property type="evidence" value="ECO:0007669"/>
    <property type="project" value="TreeGrafter"/>
</dbReference>
<dbReference type="PANTHER" id="PTHR30290:SF10">
    <property type="entry name" value="PERIPLASMIC OLIGOPEPTIDE-BINDING PROTEIN-RELATED"/>
    <property type="match status" value="1"/>
</dbReference>
<dbReference type="SUPFAM" id="SSF53850">
    <property type="entry name" value="Periplasmic binding protein-like II"/>
    <property type="match status" value="1"/>
</dbReference>
<dbReference type="InterPro" id="IPR039424">
    <property type="entry name" value="SBP_5"/>
</dbReference>
<evidence type="ECO:0000256" key="1">
    <source>
        <dbReference type="ARBA" id="ARBA00004196"/>
    </source>
</evidence>
<keyword evidence="3" id="KW-0813">Transport</keyword>
<sequence>MIIKLFNRLFLLLFLLAGLRLIAQESLIEEEKREFVVAYSPREISLDPAHIYTTMESELSTALYEGLVSYHPFTMEPLPGVASHWEVSPDGLIYRFFLREDAFFNNGDQVQAQDFKNTWLRTIDPQIKAEYSFLFDVIKGVREFRRGQTETELGIRVISDHILEVELEQPASHFLKILCHISFTPLHPHYLETENWGKDSSLVSNGPFYIVKRTEEELLLLKNKLYWDSKKVKLEQIRVRFIDDPAIITLEFNQGKINWTNNWITAQLEDK</sequence>